<dbReference type="RefSeq" id="WP_379519531.1">
    <property type="nucleotide sequence ID" value="NZ_JBHSPA010000050.1"/>
</dbReference>
<organism evidence="2 3">
    <name type="scientific">Nonomuraea insulae</name>
    <dbReference type="NCBI Taxonomy" id="1616787"/>
    <lineage>
        <taxon>Bacteria</taxon>
        <taxon>Bacillati</taxon>
        <taxon>Actinomycetota</taxon>
        <taxon>Actinomycetes</taxon>
        <taxon>Streptosporangiales</taxon>
        <taxon>Streptosporangiaceae</taxon>
        <taxon>Nonomuraea</taxon>
    </lineage>
</organism>
<comment type="caution">
    <text evidence="2">The sequence shown here is derived from an EMBL/GenBank/DDBJ whole genome shotgun (WGS) entry which is preliminary data.</text>
</comment>
<evidence type="ECO:0008006" key="4">
    <source>
        <dbReference type="Google" id="ProtNLM"/>
    </source>
</evidence>
<accession>A0ABW1CXY9</accession>
<reference evidence="3" key="1">
    <citation type="journal article" date="2019" name="Int. J. Syst. Evol. Microbiol.">
        <title>The Global Catalogue of Microorganisms (GCM) 10K type strain sequencing project: providing services to taxonomists for standard genome sequencing and annotation.</title>
        <authorList>
            <consortium name="The Broad Institute Genomics Platform"/>
            <consortium name="The Broad Institute Genome Sequencing Center for Infectious Disease"/>
            <person name="Wu L."/>
            <person name="Ma J."/>
        </authorList>
    </citation>
    <scope>NUCLEOTIDE SEQUENCE [LARGE SCALE GENOMIC DNA]</scope>
    <source>
        <strain evidence="3">CCUG 53903</strain>
    </source>
</reference>
<sequence>MTITPTTLTRAAGVAAAVAGLLFIGVQINHPHMDVTSVTTTEWTVRNTLKMLMAALALTGITGMYLRQVKQTGVLGLLGYVLFGAGYLVMLGIAFVAAYVLPSLADSSPAYVNDVLAVAAGAHATGDIGLMQTAIQVSGITYLAGGLIFGIALFRANILARWAAALLAGGTLATIAIPLLPQINERLFALPTGVALVGLGYSLWREQRTPAARPMPSPVSSQPDPAGAK</sequence>
<feature type="transmembrane region" description="Helical" evidence="1">
    <location>
        <begin position="78"/>
        <end position="101"/>
    </location>
</feature>
<gene>
    <name evidence="2" type="ORF">ACFPZ3_39790</name>
</gene>
<dbReference type="Proteomes" id="UP001596058">
    <property type="component" value="Unassembled WGS sequence"/>
</dbReference>
<keyword evidence="1" id="KW-1133">Transmembrane helix</keyword>
<name>A0ABW1CXY9_9ACTN</name>
<keyword evidence="1" id="KW-0812">Transmembrane</keyword>
<dbReference type="EMBL" id="JBHSPA010000050">
    <property type="protein sequence ID" value="MFC5830037.1"/>
    <property type="molecule type" value="Genomic_DNA"/>
</dbReference>
<keyword evidence="3" id="KW-1185">Reference proteome</keyword>
<evidence type="ECO:0000313" key="3">
    <source>
        <dbReference type="Proteomes" id="UP001596058"/>
    </source>
</evidence>
<feature type="transmembrane region" description="Helical" evidence="1">
    <location>
        <begin position="48"/>
        <end position="66"/>
    </location>
</feature>
<evidence type="ECO:0000256" key="1">
    <source>
        <dbReference type="SAM" id="Phobius"/>
    </source>
</evidence>
<feature type="transmembrane region" description="Helical" evidence="1">
    <location>
        <begin position="187"/>
        <end position="204"/>
    </location>
</feature>
<feature type="transmembrane region" description="Helical" evidence="1">
    <location>
        <begin position="7"/>
        <end position="28"/>
    </location>
</feature>
<feature type="transmembrane region" description="Helical" evidence="1">
    <location>
        <begin position="134"/>
        <end position="154"/>
    </location>
</feature>
<protein>
    <recommendedName>
        <fullName evidence="4">DUF4386 family protein</fullName>
    </recommendedName>
</protein>
<proteinExistence type="predicted"/>
<feature type="transmembrane region" description="Helical" evidence="1">
    <location>
        <begin position="161"/>
        <end position="181"/>
    </location>
</feature>
<keyword evidence="1" id="KW-0472">Membrane</keyword>
<evidence type="ECO:0000313" key="2">
    <source>
        <dbReference type="EMBL" id="MFC5830037.1"/>
    </source>
</evidence>